<dbReference type="SUPFAM" id="SSF53756">
    <property type="entry name" value="UDP-Glycosyltransferase/glycogen phosphorylase"/>
    <property type="match status" value="1"/>
</dbReference>
<evidence type="ECO:0000259" key="3">
    <source>
        <dbReference type="Pfam" id="PF13439"/>
    </source>
</evidence>
<dbReference type="Gene3D" id="3.40.50.2000">
    <property type="entry name" value="Glycogen Phosphorylase B"/>
    <property type="match status" value="2"/>
</dbReference>
<comment type="caution">
    <text evidence="4">The sequence shown here is derived from an EMBL/GenBank/DDBJ whole genome shotgun (WGS) entry which is preliminary data.</text>
</comment>
<dbReference type="AlphaFoldDB" id="K5ZWL9"/>
<dbReference type="Proteomes" id="UP000006271">
    <property type="component" value="Unassembled WGS sequence"/>
</dbReference>
<name>K5ZWL9_9BACT</name>
<reference evidence="4 5" key="1">
    <citation type="submission" date="2012-02" db="EMBL/GenBank/DDBJ databases">
        <title>The Genome Sequence of Parabacteroides merdae CL03T12C32.</title>
        <authorList>
            <consortium name="The Broad Institute Genome Sequencing Platform"/>
            <person name="Earl A."/>
            <person name="Ward D."/>
            <person name="Feldgarden M."/>
            <person name="Gevers D."/>
            <person name="Zitomersky N.L."/>
            <person name="Coyne M.J."/>
            <person name="Comstock L.E."/>
            <person name="Young S.K."/>
            <person name="Zeng Q."/>
            <person name="Gargeya S."/>
            <person name="Fitzgerald M."/>
            <person name="Haas B."/>
            <person name="Abouelleil A."/>
            <person name="Alvarado L."/>
            <person name="Arachchi H.M."/>
            <person name="Berlin A."/>
            <person name="Chapman S.B."/>
            <person name="Gearin G."/>
            <person name="Goldberg J."/>
            <person name="Griggs A."/>
            <person name="Gujja S."/>
            <person name="Hansen M."/>
            <person name="Heiman D."/>
            <person name="Howarth C."/>
            <person name="Larimer J."/>
            <person name="Lui A."/>
            <person name="MacDonald P.J.P."/>
            <person name="McCowen C."/>
            <person name="Montmayeur A."/>
            <person name="Murphy C."/>
            <person name="Neiman D."/>
            <person name="Pearson M."/>
            <person name="Priest M."/>
            <person name="Roberts A."/>
            <person name="Saif S."/>
            <person name="Shea T."/>
            <person name="Sisk P."/>
            <person name="Stolte C."/>
            <person name="Sykes S."/>
            <person name="Wortman J."/>
            <person name="Nusbaum C."/>
            <person name="Birren B."/>
        </authorList>
    </citation>
    <scope>NUCLEOTIDE SEQUENCE [LARGE SCALE GENOMIC DNA]</scope>
    <source>
        <strain evidence="4 5">CL03T12C32</strain>
    </source>
</reference>
<evidence type="ECO:0000256" key="1">
    <source>
        <dbReference type="ARBA" id="ARBA00022679"/>
    </source>
</evidence>
<evidence type="ECO:0000259" key="2">
    <source>
        <dbReference type="Pfam" id="PF00534"/>
    </source>
</evidence>
<dbReference type="Pfam" id="PF13439">
    <property type="entry name" value="Glyco_transf_4"/>
    <property type="match status" value="1"/>
</dbReference>
<dbReference type="HOGENOM" id="CLU_009583_28_3_10"/>
<sequence>MQHSLIYMPKLLQLNVTSNWGSTGRIAEECNQIARSQGWDTYVAYGRDFNPSQSEMYCIESRWEVYEHYLEHRLLDNEGLASRHATKSFVRKIQELHPDIVHLHNIHDHWLNFEILFKFLNQTDIKVVYTFHDFWAMTGGCTHFVSSNCLYWQTGCHDCPQKRNLIDRSKRNYELKRKYIGGCNNLVITAVSEWVGSHVKLSFFKEKEIHVIPNGVDTQIFQPLDPSGLLKTMNLSDHFKNKFVILGVSSQWKSASKGLDDYIAMSRMLQPDEIIVLVGVPDKIIAKLPKNMIGIQRTNSQGDLAALYSRADVVTSFSSAETFGLTIVEGYACGTPAVVYDNTAPPSLITTETGLVARDHDYKDAYIKIQKIKQKGKSYYADACIQLAREKYDKKKCFSQYFQLYNQIING</sequence>
<dbReference type="InterPro" id="IPR028098">
    <property type="entry name" value="Glyco_trans_4-like_N"/>
</dbReference>
<accession>K5ZWL9</accession>
<dbReference type="EMBL" id="AGZQ01000002">
    <property type="protein sequence ID" value="EKN15856.1"/>
    <property type="molecule type" value="Genomic_DNA"/>
</dbReference>
<dbReference type="InterPro" id="IPR001296">
    <property type="entry name" value="Glyco_trans_1"/>
</dbReference>
<proteinExistence type="predicted"/>
<keyword evidence="1" id="KW-0808">Transferase</keyword>
<dbReference type="PANTHER" id="PTHR46401:SF2">
    <property type="entry name" value="GLYCOSYLTRANSFERASE WBBK-RELATED"/>
    <property type="match status" value="1"/>
</dbReference>
<gene>
    <name evidence="4" type="ORF">HMPREF1060_00494</name>
</gene>
<protein>
    <recommendedName>
        <fullName evidence="6">Glycosyltransferase subfamily 4-like N-terminal domain-containing protein</fullName>
    </recommendedName>
</protein>
<organism evidence="4 5">
    <name type="scientific">Parabacteroides merdae CL03T12C32</name>
    <dbReference type="NCBI Taxonomy" id="999420"/>
    <lineage>
        <taxon>Bacteria</taxon>
        <taxon>Pseudomonadati</taxon>
        <taxon>Bacteroidota</taxon>
        <taxon>Bacteroidia</taxon>
        <taxon>Bacteroidales</taxon>
        <taxon>Tannerellaceae</taxon>
        <taxon>Parabacteroides</taxon>
    </lineage>
</organism>
<feature type="domain" description="Glycosyltransferase subfamily 4-like N-terminal" evidence="3">
    <location>
        <begin position="34"/>
        <end position="219"/>
    </location>
</feature>
<dbReference type="Pfam" id="PF00534">
    <property type="entry name" value="Glycos_transf_1"/>
    <property type="match status" value="1"/>
</dbReference>
<dbReference type="GO" id="GO:0016757">
    <property type="term" value="F:glycosyltransferase activity"/>
    <property type="evidence" value="ECO:0007669"/>
    <property type="project" value="InterPro"/>
</dbReference>
<evidence type="ECO:0000313" key="5">
    <source>
        <dbReference type="Proteomes" id="UP000006271"/>
    </source>
</evidence>
<evidence type="ECO:0008006" key="6">
    <source>
        <dbReference type="Google" id="ProtNLM"/>
    </source>
</evidence>
<evidence type="ECO:0000313" key="4">
    <source>
        <dbReference type="EMBL" id="EKN15856.1"/>
    </source>
</evidence>
<feature type="domain" description="Glycosyl transferase family 1" evidence="2">
    <location>
        <begin position="257"/>
        <end position="377"/>
    </location>
</feature>
<dbReference type="PANTHER" id="PTHR46401">
    <property type="entry name" value="GLYCOSYLTRANSFERASE WBBK-RELATED"/>
    <property type="match status" value="1"/>
</dbReference>